<evidence type="ECO:0000259" key="3">
    <source>
        <dbReference type="Pfam" id="PF03413"/>
    </source>
</evidence>
<name>A0A931A342_9ACTN</name>
<evidence type="ECO:0000313" key="5">
    <source>
        <dbReference type="Proteomes" id="UP000605361"/>
    </source>
</evidence>
<keyword evidence="5" id="KW-1185">Reference proteome</keyword>
<organism evidence="4 5">
    <name type="scientific">Nonomuraea cypriaca</name>
    <dbReference type="NCBI Taxonomy" id="1187855"/>
    <lineage>
        <taxon>Bacteria</taxon>
        <taxon>Bacillati</taxon>
        <taxon>Actinomycetota</taxon>
        <taxon>Actinomycetes</taxon>
        <taxon>Streptosporangiales</taxon>
        <taxon>Streptosporangiaceae</taxon>
        <taxon>Nonomuraea</taxon>
    </lineage>
</organism>
<dbReference type="Pfam" id="PF03413">
    <property type="entry name" value="PepSY"/>
    <property type="match status" value="1"/>
</dbReference>
<feature type="signal peptide" evidence="2">
    <location>
        <begin position="1"/>
        <end position="26"/>
    </location>
</feature>
<dbReference type="RefSeq" id="WP_195894312.1">
    <property type="nucleotide sequence ID" value="NZ_JADOGI010000012.1"/>
</dbReference>
<comment type="caution">
    <text evidence="4">The sequence shown here is derived from an EMBL/GenBank/DDBJ whole genome shotgun (WGS) entry which is preliminary data.</text>
</comment>
<dbReference type="EMBL" id="JADOGI010000012">
    <property type="protein sequence ID" value="MBF8185326.1"/>
    <property type="molecule type" value="Genomic_DNA"/>
</dbReference>
<dbReference type="Proteomes" id="UP000605361">
    <property type="component" value="Unassembled WGS sequence"/>
</dbReference>
<feature type="domain" description="PepSY" evidence="3">
    <location>
        <begin position="42"/>
        <end position="100"/>
    </location>
</feature>
<gene>
    <name evidence="4" type="ORF">ITP53_06160</name>
</gene>
<dbReference type="InterPro" id="IPR025711">
    <property type="entry name" value="PepSY"/>
</dbReference>
<dbReference type="AlphaFoldDB" id="A0A931A342"/>
<evidence type="ECO:0000256" key="1">
    <source>
        <dbReference type="SAM" id="MobiDB-lite"/>
    </source>
</evidence>
<evidence type="ECO:0000256" key="2">
    <source>
        <dbReference type="SAM" id="SignalP"/>
    </source>
</evidence>
<reference evidence="4" key="1">
    <citation type="submission" date="2020-11" db="EMBL/GenBank/DDBJ databases">
        <title>Whole-genome analyses of Nonomuraea sp. K274.</title>
        <authorList>
            <person name="Veyisoglu A."/>
        </authorList>
    </citation>
    <scope>NUCLEOTIDE SEQUENCE</scope>
    <source>
        <strain evidence="4">K274</strain>
    </source>
</reference>
<sequence>MQITKKFIIIGMGITSLVAGGGAAFAATTSASTPTAAAIAPKVTAERAMEIAHKTVPGAWVSEVDYDRRSARPDVWEIDLVKGSQRHELDVDTATGRVTDHATGRDDHDGRDDDGRDDDHGGRDDDHDDD</sequence>
<feature type="chain" id="PRO_5037794269" evidence="2">
    <location>
        <begin position="27"/>
        <end position="130"/>
    </location>
</feature>
<evidence type="ECO:0000313" key="4">
    <source>
        <dbReference type="EMBL" id="MBF8185326.1"/>
    </source>
</evidence>
<accession>A0A931A342</accession>
<feature type="compositionally biased region" description="Basic and acidic residues" evidence="1">
    <location>
        <begin position="98"/>
        <end position="130"/>
    </location>
</feature>
<protein>
    <submittedName>
        <fullName evidence="4">PepSY domain-containing protein</fullName>
    </submittedName>
</protein>
<feature type="region of interest" description="Disordered" evidence="1">
    <location>
        <begin position="86"/>
        <end position="130"/>
    </location>
</feature>
<proteinExistence type="predicted"/>
<dbReference type="Gene3D" id="3.10.450.40">
    <property type="match status" value="1"/>
</dbReference>
<keyword evidence="2" id="KW-0732">Signal</keyword>